<protein>
    <submittedName>
        <fullName evidence="1">Uncharacterized protein</fullName>
    </submittedName>
</protein>
<sequence>MEQAKIESRVKELDANLELTSGEIFDTVCGEFGLDITSLESELGCKCPFALVGYLSECETVNHEY</sequence>
<gene>
    <name evidence="1" type="ORF">A6769_34905</name>
</gene>
<accession>A0A367R0F7</accession>
<dbReference type="Proteomes" id="UP000252085">
    <property type="component" value="Unassembled WGS sequence"/>
</dbReference>
<organism evidence="1 2">
    <name type="scientific">Nostoc punctiforme NIES-2108</name>
    <dbReference type="NCBI Taxonomy" id="1356359"/>
    <lineage>
        <taxon>Bacteria</taxon>
        <taxon>Bacillati</taxon>
        <taxon>Cyanobacteriota</taxon>
        <taxon>Cyanophyceae</taxon>
        <taxon>Nostocales</taxon>
        <taxon>Nostocaceae</taxon>
        <taxon>Nostoc</taxon>
    </lineage>
</organism>
<name>A0A367R0F7_NOSPU</name>
<evidence type="ECO:0000313" key="2">
    <source>
        <dbReference type="Proteomes" id="UP000252085"/>
    </source>
</evidence>
<dbReference type="EMBL" id="LXQE01000194">
    <property type="protein sequence ID" value="RCJ29927.1"/>
    <property type="molecule type" value="Genomic_DNA"/>
</dbReference>
<dbReference type="AlphaFoldDB" id="A0A367R0F7"/>
<comment type="caution">
    <text evidence="1">The sequence shown here is derived from an EMBL/GenBank/DDBJ whole genome shotgun (WGS) entry which is preliminary data.</text>
</comment>
<reference evidence="1 2" key="1">
    <citation type="submission" date="2016-04" db="EMBL/GenBank/DDBJ databases">
        <authorList>
            <person name="Evans L.H."/>
            <person name="Alamgir A."/>
            <person name="Owens N."/>
            <person name="Weber N.D."/>
            <person name="Virtaneva K."/>
            <person name="Barbian K."/>
            <person name="Babar A."/>
            <person name="Rosenke K."/>
        </authorList>
    </citation>
    <scope>NUCLEOTIDE SEQUENCE [LARGE SCALE GENOMIC DNA]</scope>
    <source>
        <strain evidence="1">NIES-2108</strain>
    </source>
</reference>
<evidence type="ECO:0000313" key="1">
    <source>
        <dbReference type="EMBL" id="RCJ29927.1"/>
    </source>
</evidence>
<proteinExistence type="predicted"/>